<dbReference type="PANTHER" id="PTHR43000">
    <property type="entry name" value="DTDP-D-GLUCOSE 4,6-DEHYDRATASE-RELATED"/>
    <property type="match status" value="1"/>
</dbReference>
<dbReference type="SUPFAM" id="SSF51735">
    <property type="entry name" value="NAD(P)-binding Rossmann-fold domains"/>
    <property type="match status" value="1"/>
</dbReference>
<proteinExistence type="predicted"/>
<dbReference type="EMBL" id="CP101620">
    <property type="protein sequence ID" value="UTY38231.1"/>
    <property type="molecule type" value="Genomic_DNA"/>
</dbReference>
<dbReference type="InterPro" id="IPR036291">
    <property type="entry name" value="NAD(P)-bd_dom_sf"/>
</dbReference>
<reference evidence="1" key="1">
    <citation type="submission" date="2022-07" db="EMBL/GenBank/DDBJ databases">
        <title>Faecal culturing of patients with breast cancer.</title>
        <authorList>
            <person name="Teng N.M.Y."/>
            <person name="Kiu R."/>
            <person name="Evans R."/>
            <person name="Baker D.J."/>
            <person name="Zenner C."/>
            <person name="Robinson S.D."/>
            <person name="Hall L.J."/>
        </authorList>
    </citation>
    <scope>NUCLEOTIDE SEQUENCE</scope>
    <source>
        <strain evidence="1">LH1062</strain>
    </source>
</reference>
<protein>
    <submittedName>
        <fullName evidence="1">NAD(P)-dependent oxidoreductase</fullName>
    </submittedName>
</protein>
<gene>
    <name evidence="1" type="ORF">NMU03_11130</name>
</gene>
<name>A0ABY5HYR5_9FIRM</name>
<evidence type="ECO:0000313" key="2">
    <source>
        <dbReference type="Proteomes" id="UP001060112"/>
    </source>
</evidence>
<organism evidence="1 2">
    <name type="scientific">Allocoprobacillus halotolerans</name>
    <dbReference type="NCBI Taxonomy" id="2944914"/>
    <lineage>
        <taxon>Bacteria</taxon>
        <taxon>Bacillati</taxon>
        <taxon>Bacillota</taxon>
        <taxon>Erysipelotrichia</taxon>
        <taxon>Erysipelotrichales</taxon>
        <taxon>Erysipelotrichaceae</taxon>
        <taxon>Allocoprobacillus</taxon>
    </lineage>
</organism>
<dbReference type="Gene3D" id="3.40.50.720">
    <property type="entry name" value="NAD(P)-binding Rossmann-like Domain"/>
    <property type="match status" value="1"/>
</dbReference>
<evidence type="ECO:0000313" key="1">
    <source>
        <dbReference type="EMBL" id="UTY38231.1"/>
    </source>
</evidence>
<accession>A0ABY5HYR5</accession>
<dbReference type="Proteomes" id="UP001060112">
    <property type="component" value="Chromosome"/>
</dbReference>
<sequence>MLQYVPNAYIIRPSYLYGPMNNVYREAFVFECANLNRPFYIPKDGSMKLQFFYIEDLSHFLYHLMIDSSFEHIFNVGNPQSVTIKDWVELCYETCHQKPNFIHVDSTIEQRQYFPFYNYEYALDVQKQKLILTTTKSLDKGLQESYDWYQNHSQLVMRKPLIEFIDKH</sequence>
<keyword evidence="2" id="KW-1185">Reference proteome</keyword>